<dbReference type="PANTHER" id="PTHR40392">
    <property type="entry name" value="2-PHOSPHO-L-LACTATE GUANYLYLTRANSFERASE"/>
    <property type="match status" value="1"/>
</dbReference>
<sequence length="210" mass="23064">MFLGFGFLEVFLIKVLVPVCLENPKTGLSSVLGLHERRELTLWMLRRVVDVASEVGDVCVVSPDELGVGGVDYIVSEEELNLALEGAIDRVGLPVLILPSDIPLVSPSDLGRLVGCGEDVVVAPGDRGGTNGLLLRKRIKLQYNGGSCRKHRCSALERGYSLKTIWIDSVFRDIDEPCDLNYLSRFVIKNDLELNGLLEKIQSVDLRCNG</sequence>
<name>A0A1Y3G9K1_9EURY</name>
<dbReference type="InterPro" id="IPR029044">
    <property type="entry name" value="Nucleotide-diphossugar_trans"/>
</dbReference>
<comment type="caution">
    <text evidence="5">The sequence shown here is derived from an EMBL/GenBank/DDBJ whole genome shotgun (WGS) entry which is preliminary data.</text>
</comment>
<dbReference type="SUPFAM" id="SSF53448">
    <property type="entry name" value="Nucleotide-diphospho-sugar transferases"/>
    <property type="match status" value="1"/>
</dbReference>
<dbReference type="GO" id="GO:0043814">
    <property type="term" value="F:phospholactate guanylyltransferase activity"/>
    <property type="evidence" value="ECO:0007669"/>
    <property type="project" value="InterPro"/>
</dbReference>
<reference evidence="5 6" key="1">
    <citation type="submission" date="2016-12" db="EMBL/GenBank/DDBJ databases">
        <title>Discovery of methanogenic haloarchaea.</title>
        <authorList>
            <person name="Sorokin D.Y."/>
            <person name="Makarova K.S."/>
            <person name="Abbas B."/>
            <person name="Ferrer M."/>
            <person name="Golyshin P.N."/>
        </authorList>
    </citation>
    <scope>NUCLEOTIDE SEQUENCE [LARGE SCALE GENOMIC DNA]</scope>
    <source>
        <strain evidence="5">AMET1</strain>
    </source>
</reference>
<dbReference type="PANTHER" id="PTHR40392:SF1">
    <property type="entry name" value="2-PHOSPHO-L-LACTATE GUANYLYLTRANSFERASE"/>
    <property type="match status" value="1"/>
</dbReference>
<evidence type="ECO:0000256" key="3">
    <source>
        <dbReference type="ARBA" id="ARBA00022741"/>
    </source>
</evidence>
<evidence type="ECO:0000313" key="5">
    <source>
        <dbReference type="EMBL" id="OUJ18121.1"/>
    </source>
</evidence>
<keyword evidence="3" id="KW-0547">Nucleotide-binding</keyword>
<keyword evidence="1 5" id="KW-0808">Transferase</keyword>
<keyword evidence="4" id="KW-0342">GTP-binding</keyword>
<dbReference type="NCBIfam" id="TIGR03552">
    <property type="entry name" value="F420_cofC"/>
    <property type="match status" value="1"/>
</dbReference>
<dbReference type="Pfam" id="PF01983">
    <property type="entry name" value="CofC"/>
    <property type="match status" value="1"/>
</dbReference>
<proteinExistence type="predicted"/>
<evidence type="ECO:0000313" key="6">
    <source>
        <dbReference type="Proteomes" id="UP000195137"/>
    </source>
</evidence>
<dbReference type="AlphaFoldDB" id="A0A1Y3G9K1"/>
<evidence type="ECO:0000256" key="2">
    <source>
        <dbReference type="ARBA" id="ARBA00022695"/>
    </source>
</evidence>
<evidence type="ECO:0000256" key="4">
    <source>
        <dbReference type="ARBA" id="ARBA00023134"/>
    </source>
</evidence>
<accession>A0A1Y3G9K1</accession>
<dbReference type="Gene3D" id="3.90.550.10">
    <property type="entry name" value="Spore Coat Polysaccharide Biosynthesis Protein SpsA, Chain A"/>
    <property type="match status" value="1"/>
</dbReference>
<gene>
    <name evidence="5" type="ORF">AMET1_1023</name>
</gene>
<dbReference type="EMBL" id="MRZU01000004">
    <property type="protein sequence ID" value="OUJ18121.1"/>
    <property type="molecule type" value="Genomic_DNA"/>
</dbReference>
<protein>
    <submittedName>
        <fullName evidence="5">2-phospho-L-lactate guanylyltransferase, coenzyme F420 biosynthesis enzyme</fullName>
    </submittedName>
</protein>
<dbReference type="GO" id="GO:0005525">
    <property type="term" value="F:GTP binding"/>
    <property type="evidence" value="ECO:0007669"/>
    <property type="project" value="UniProtKB-KW"/>
</dbReference>
<evidence type="ECO:0000256" key="1">
    <source>
        <dbReference type="ARBA" id="ARBA00022679"/>
    </source>
</evidence>
<keyword evidence="2 5" id="KW-0548">Nucleotidyltransferase</keyword>
<organism evidence="5 6">
    <name type="scientific">Methanonatronarchaeum thermophilum</name>
    <dbReference type="NCBI Taxonomy" id="1927129"/>
    <lineage>
        <taxon>Archaea</taxon>
        <taxon>Methanobacteriati</taxon>
        <taxon>Methanobacteriota</taxon>
        <taxon>Methanonatronarchaeia</taxon>
        <taxon>Methanonatronarchaeales</taxon>
        <taxon>Methanonatronarchaeaceae</taxon>
        <taxon>Methanonatronarchaeum</taxon>
    </lineage>
</organism>
<keyword evidence="6" id="KW-1185">Reference proteome</keyword>
<dbReference type="InterPro" id="IPR002835">
    <property type="entry name" value="CofC"/>
</dbReference>
<dbReference type="Proteomes" id="UP000195137">
    <property type="component" value="Unassembled WGS sequence"/>
</dbReference>